<gene>
    <name evidence="2" type="ORF">scyTo_0023937</name>
</gene>
<dbReference type="PROSITE" id="PS50003">
    <property type="entry name" value="PH_DOMAIN"/>
    <property type="match status" value="1"/>
</dbReference>
<dbReference type="PRINTS" id="PR00683">
    <property type="entry name" value="SPECTRINPH"/>
</dbReference>
<dbReference type="STRING" id="75743.A0A401QDB8"/>
<dbReference type="InterPro" id="IPR001605">
    <property type="entry name" value="PH_dom-spectrin-type"/>
</dbReference>
<comment type="caution">
    <text evidence="2">The sequence shown here is derived from an EMBL/GenBank/DDBJ whole genome shotgun (WGS) entry which is preliminary data.</text>
</comment>
<dbReference type="InterPro" id="IPR011993">
    <property type="entry name" value="PH-like_dom_sf"/>
</dbReference>
<dbReference type="AlphaFoldDB" id="A0A401QDB8"/>
<name>A0A401QDB8_SCYTO</name>
<dbReference type="Proteomes" id="UP000288216">
    <property type="component" value="Unassembled WGS sequence"/>
</dbReference>
<accession>A0A401QDB8</accession>
<dbReference type="GO" id="GO:0005543">
    <property type="term" value="F:phospholipid binding"/>
    <property type="evidence" value="ECO:0007669"/>
    <property type="project" value="InterPro"/>
</dbReference>
<dbReference type="EMBL" id="BFAA01036103">
    <property type="protein sequence ID" value="GCB83379.1"/>
    <property type="molecule type" value="Genomic_DNA"/>
</dbReference>
<protein>
    <recommendedName>
        <fullName evidence="1">PH domain-containing protein</fullName>
    </recommendedName>
</protein>
<dbReference type="Gene3D" id="2.30.29.30">
    <property type="entry name" value="Pleckstrin-homology domain (PH domain)/Phosphotyrosine-binding domain (PTB)"/>
    <property type="match status" value="1"/>
</dbReference>
<organism evidence="2 3">
    <name type="scientific">Scyliorhinus torazame</name>
    <name type="common">Cloudy catshark</name>
    <name type="synonym">Catulus torazame</name>
    <dbReference type="NCBI Taxonomy" id="75743"/>
    <lineage>
        <taxon>Eukaryota</taxon>
        <taxon>Metazoa</taxon>
        <taxon>Chordata</taxon>
        <taxon>Craniata</taxon>
        <taxon>Vertebrata</taxon>
        <taxon>Chondrichthyes</taxon>
        <taxon>Elasmobranchii</taxon>
        <taxon>Galeomorphii</taxon>
        <taxon>Galeoidea</taxon>
        <taxon>Carcharhiniformes</taxon>
        <taxon>Scyliorhinidae</taxon>
        <taxon>Scyliorhinus</taxon>
    </lineage>
</organism>
<sequence length="59" mass="6818">DSPCSPPLSVVDARCEAAADYWKKEHTFRLWLSDEAEYLFSAPSSKLMDEWIQKIRNNA</sequence>
<proteinExistence type="predicted"/>
<evidence type="ECO:0000313" key="2">
    <source>
        <dbReference type="EMBL" id="GCB83379.1"/>
    </source>
</evidence>
<reference evidence="2 3" key="1">
    <citation type="journal article" date="2018" name="Nat. Ecol. Evol.">
        <title>Shark genomes provide insights into elasmobranch evolution and the origin of vertebrates.</title>
        <authorList>
            <person name="Hara Y"/>
            <person name="Yamaguchi K"/>
            <person name="Onimaru K"/>
            <person name="Kadota M"/>
            <person name="Koyanagi M"/>
            <person name="Keeley SD"/>
            <person name="Tatsumi K"/>
            <person name="Tanaka K"/>
            <person name="Motone F"/>
            <person name="Kageyama Y"/>
            <person name="Nozu R"/>
            <person name="Adachi N"/>
            <person name="Nishimura O"/>
            <person name="Nakagawa R"/>
            <person name="Tanegashima C"/>
            <person name="Kiyatake I"/>
            <person name="Matsumoto R"/>
            <person name="Murakumo K"/>
            <person name="Nishida K"/>
            <person name="Terakita A"/>
            <person name="Kuratani S"/>
            <person name="Sato K"/>
            <person name="Hyodo S Kuraku.S."/>
        </authorList>
    </citation>
    <scope>NUCLEOTIDE SEQUENCE [LARGE SCALE GENOMIC DNA]</scope>
</reference>
<dbReference type="InterPro" id="IPR041681">
    <property type="entry name" value="PH_9"/>
</dbReference>
<evidence type="ECO:0000313" key="3">
    <source>
        <dbReference type="Proteomes" id="UP000288216"/>
    </source>
</evidence>
<keyword evidence="3" id="KW-1185">Reference proteome</keyword>
<feature type="non-terminal residue" evidence="2">
    <location>
        <position position="1"/>
    </location>
</feature>
<feature type="non-terminal residue" evidence="2">
    <location>
        <position position="59"/>
    </location>
</feature>
<dbReference type="OrthoDB" id="430364at2759"/>
<evidence type="ECO:0000259" key="1">
    <source>
        <dbReference type="PROSITE" id="PS50003"/>
    </source>
</evidence>
<dbReference type="InterPro" id="IPR001849">
    <property type="entry name" value="PH_domain"/>
</dbReference>
<dbReference type="SUPFAM" id="SSF50729">
    <property type="entry name" value="PH domain-like"/>
    <property type="match status" value="1"/>
</dbReference>
<feature type="domain" description="PH" evidence="1">
    <location>
        <begin position="1"/>
        <end position="59"/>
    </location>
</feature>
<dbReference type="Pfam" id="PF15410">
    <property type="entry name" value="PH_9"/>
    <property type="match status" value="1"/>
</dbReference>